<dbReference type="InterPro" id="IPR004358">
    <property type="entry name" value="Sig_transdc_His_kin-like_C"/>
</dbReference>
<dbReference type="InterPro" id="IPR003661">
    <property type="entry name" value="HisK_dim/P_dom"/>
</dbReference>
<protein>
    <recommendedName>
        <fullName evidence="10">Virulence sensor protein BvgS</fullName>
        <ecNumber evidence="2">2.7.13.3</ecNumber>
    </recommendedName>
</protein>
<dbReference type="SMART" id="SM00448">
    <property type="entry name" value="REC"/>
    <property type="match status" value="1"/>
</dbReference>
<dbReference type="GO" id="GO:0000155">
    <property type="term" value="F:phosphorelay sensor kinase activity"/>
    <property type="evidence" value="ECO:0007669"/>
    <property type="project" value="InterPro"/>
</dbReference>
<dbReference type="Pfam" id="PF00072">
    <property type="entry name" value="Response_reg"/>
    <property type="match status" value="1"/>
</dbReference>
<dbReference type="InterPro" id="IPR005467">
    <property type="entry name" value="His_kinase_dom"/>
</dbReference>
<reference evidence="11 12" key="1">
    <citation type="submission" date="2018-02" db="EMBL/GenBank/DDBJ databases">
        <title>Reclassifiation of [Polyangium] brachysporum DSM 7029 as Guopingzhaonella breviflexa gen. nov., sp. nov., a member of the family Comamonadaceae.</title>
        <authorList>
            <person name="Tang B."/>
        </authorList>
    </citation>
    <scope>NUCLEOTIDE SEQUENCE [LARGE SCALE GENOMIC DNA]</scope>
    <source>
        <strain evidence="11 12">DSM 15344</strain>
    </source>
</reference>
<comment type="function">
    <text evidence="9">Member of the two-component regulatory system BvgS/BvgA. Phosphorylates BvgA via a four-step phosphorelay in response to environmental signals.</text>
</comment>
<dbReference type="SMART" id="SM00062">
    <property type="entry name" value="PBPb"/>
    <property type="match status" value="2"/>
</dbReference>
<dbReference type="CDD" id="cd00156">
    <property type="entry name" value="REC"/>
    <property type="match status" value="1"/>
</dbReference>
<dbReference type="CDD" id="cd01007">
    <property type="entry name" value="PBP2_BvgS_HisK_like"/>
    <property type="match status" value="2"/>
</dbReference>
<dbReference type="PANTHER" id="PTHR43047:SF72">
    <property type="entry name" value="OSMOSENSING HISTIDINE PROTEIN KINASE SLN1"/>
    <property type="match status" value="1"/>
</dbReference>
<dbReference type="InterPro" id="IPR011006">
    <property type="entry name" value="CheY-like_superfamily"/>
</dbReference>
<evidence type="ECO:0000256" key="4">
    <source>
        <dbReference type="ARBA" id="ARBA00022679"/>
    </source>
</evidence>
<comment type="catalytic activity">
    <reaction evidence="1">
        <text>ATP + protein L-histidine = ADP + protein N-phospho-L-histidine.</text>
        <dbReference type="EC" id="2.7.13.3"/>
    </reaction>
</comment>
<evidence type="ECO:0000256" key="1">
    <source>
        <dbReference type="ARBA" id="ARBA00000085"/>
    </source>
</evidence>
<evidence type="ECO:0000256" key="8">
    <source>
        <dbReference type="ARBA" id="ARBA00023026"/>
    </source>
</evidence>
<dbReference type="Gene3D" id="1.10.287.130">
    <property type="match status" value="1"/>
</dbReference>
<dbReference type="SUPFAM" id="SSF53850">
    <property type="entry name" value="Periplasmic binding protein-like II"/>
    <property type="match status" value="2"/>
</dbReference>
<organism evidence="11 12">
    <name type="scientific">Caldimonas thermodepolymerans</name>
    <dbReference type="NCBI Taxonomy" id="215580"/>
    <lineage>
        <taxon>Bacteria</taxon>
        <taxon>Pseudomonadati</taxon>
        <taxon>Pseudomonadota</taxon>
        <taxon>Betaproteobacteria</taxon>
        <taxon>Burkholderiales</taxon>
        <taxon>Sphaerotilaceae</taxon>
        <taxon>Caldimonas</taxon>
    </lineage>
</organism>
<name>A0A2S5T3H2_9BURK</name>
<evidence type="ECO:0000256" key="9">
    <source>
        <dbReference type="ARBA" id="ARBA00058004"/>
    </source>
</evidence>
<keyword evidence="5" id="KW-0732">Signal</keyword>
<evidence type="ECO:0000256" key="7">
    <source>
        <dbReference type="ARBA" id="ARBA00023012"/>
    </source>
</evidence>
<dbReference type="PANTHER" id="PTHR43047">
    <property type="entry name" value="TWO-COMPONENT HISTIDINE PROTEIN KINASE"/>
    <property type="match status" value="1"/>
</dbReference>
<keyword evidence="4" id="KW-0808">Transferase</keyword>
<dbReference type="SUPFAM" id="SSF55874">
    <property type="entry name" value="ATPase domain of HSP90 chaperone/DNA topoisomerase II/histidine kinase"/>
    <property type="match status" value="1"/>
</dbReference>
<keyword evidence="12" id="KW-1185">Reference proteome</keyword>
<evidence type="ECO:0000256" key="6">
    <source>
        <dbReference type="ARBA" id="ARBA00022777"/>
    </source>
</evidence>
<dbReference type="AlphaFoldDB" id="A0A2S5T3H2"/>
<evidence type="ECO:0000256" key="2">
    <source>
        <dbReference type="ARBA" id="ARBA00012438"/>
    </source>
</evidence>
<dbReference type="RefSeq" id="WP_104357996.1">
    <property type="nucleotide sequence ID" value="NZ_CP064338.1"/>
</dbReference>
<dbReference type="PROSITE" id="PS50109">
    <property type="entry name" value="HIS_KIN"/>
    <property type="match status" value="1"/>
</dbReference>
<dbReference type="SMART" id="SM00387">
    <property type="entry name" value="HATPase_c"/>
    <property type="match status" value="1"/>
</dbReference>
<dbReference type="SMART" id="SM00388">
    <property type="entry name" value="HisKA"/>
    <property type="match status" value="1"/>
</dbReference>
<dbReference type="GO" id="GO:0005886">
    <property type="term" value="C:plasma membrane"/>
    <property type="evidence" value="ECO:0007669"/>
    <property type="project" value="TreeGrafter"/>
</dbReference>
<dbReference type="Pfam" id="PF00512">
    <property type="entry name" value="HisKA"/>
    <property type="match status" value="1"/>
</dbReference>
<dbReference type="InterPro" id="IPR001638">
    <property type="entry name" value="Solute-binding_3/MltF_N"/>
</dbReference>
<dbReference type="Pfam" id="PF00497">
    <property type="entry name" value="SBP_bac_3"/>
    <property type="match status" value="2"/>
</dbReference>
<evidence type="ECO:0000313" key="11">
    <source>
        <dbReference type="EMBL" id="PPE69469.1"/>
    </source>
</evidence>
<keyword evidence="6" id="KW-0418">Kinase</keyword>
<dbReference type="EMBL" id="PSNY01000012">
    <property type="protein sequence ID" value="PPE69469.1"/>
    <property type="molecule type" value="Genomic_DNA"/>
</dbReference>
<accession>A0A2S5T3H2</accession>
<evidence type="ECO:0000313" key="12">
    <source>
        <dbReference type="Proteomes" id="UP000239406"/>
    </source>
</evidence>
<keyword evidence="8" id="KW-0843">Virulence</keyword>
<comment type="caution">
    <text evidence="11">The sequence shown here is derived from an EMBL/GenBank/DDBJ whole genome shotgun (WGS) entry which is preliminary data.</text>
</comment>
<dbReference type="PRINTS" id="PR00344">
    <property type="entry name" value="BCTRLSENSOR"/>
</dbReference>
<sequence>MADRRWLAALWWLGVLFLVQGLGGAARAQALPTPPAASELVLDAEFLAWRDARAAVRVGVSRDWRPIDVLDEQGRYTGLSGDLLRTLAGMLGLRTEVRGFGDYSELMAAARRGEIDLLPSMARSPQREGELLFTDSYVELPVAYVGRRGVTDFSVEHGFGGRRVAVERGSPVHELLRTRYPDAELLVVSDTATALKAVSIGEADVYLGALPPTHHAVEALRLDNLEVLETTTSELGRLHFAVSPAAAPLRDALDAALRRLDPQWLAQLAAAWQPRYLLLSPQRASGEALSPAQRAEVARLGELRVGFDQGFSPINAVGADGQPAGFAIELFRRAAGHAGVRYRFEPQSTFAAGLEAVRQGRLDVMLSAVRTDDRLQFARFVGPYYSAPSVLVTRLEDGWSTLEALAGRTLAIDRAHYLIPAIRREMPSVQVREVDSVEAALEEVAQRRAEAMITNLEVAASYINRSYLGQLQVSGTVPGRPSELYFMVRQDLPLVAQALRAGLDAIPENERAMLANAWLRVQYRSGLDWRDIAVVVGPGLLLLVAVLVFSLFYNARLQALVRARRQAERMLQLERDAARAATAAKADFLAEMGHEIRTPVSAIAGGLELLQREPLPAHARDLVRAIGRAADRLVELLNNLLDMAKLEAHKIALHPAPTDLGALVRDLAEEFAPAARAKQVALVARGTEHWRRPVMADAMRVRQVLGNLLSNAIKFTAHGSVEVRMLPPEHVSDGVRKLVLQVQDTGRGMSADVTARLFTRFEQAPGTATHYGGTGLGLTIVRELLGLMGGQVSVHSVPGQGSCFTVEIPLVLAPSAGEPGAAARRPVARLLLVEDGEVNQLLYAEQLRQRGFDTAVCSSAEAAYELLEREPADLVITDIHLPGMSGQQFALALRGRWPDLAVVAFTAEDDPDLHAAWAADFEMVLDKPQRVDDTHWIDMLCERFEPAPRSPAATAPRAAVSVWGELDAAAG</sequence>
<keyword evidence="3" id="KW-0597">Phosphoprotein</keyword>
<evidence type="ECO:0000256" key="5">
    <source>
        <dbReference type="ARBA" id="ARBA00022729"/>
    </source>
</evidence>
<dbReference type="Pfam" id="PF02518">
    <property type="entry name" value="HATPase_c"/>
    <property type="match status" value="1"/>
</dbReference>
<dbReference type="GO" id="GO:0009927">
    <property type="term" value="F:histidine phosphotransfer kinase activity"/>
    <property type="evidence" value="ECO:0007669"/>
    <property type="project" value="TreeGrafter"/>
</dbReference>
<dbReference type="InterPro" id="IPR036097">
    <property type="entry name" value="HisK_dim/P_sf"/>
</dbReference>
<proteinExistence type="predicted"/>
<dbReference type="EC" id="2.7.13.3" evidence="2"/>
<dbReference type="Gene3D" id="3.30.565.10">
    <property type="entry name" value="Histidine kinase-like ATPase, C-terminal domain"/>
    <property type="match status" value="1"/>
</dbReference>
<dbReference type="InterPro" id="IPR003594">
    <property type="entry name" value="HATPase_dom"/>
</dbReference>
<dbReference type="Gene3D" id="3.40.50.2300">
    <property type="match status" value="1"/>
</dbReference>
<dbReference type="PROSITE" id="PS50110">
    <property type="entry name" value="RESPONSE_REGULATORY"/>
    <property type="match status" value="1"/>
</dbReference>
<keyword evidence="7" id="KW-0902">Two-component regulatory system</keyword>
<evidence type="ECO:0000256" key="10">
    <source>
        <dbReference type="ARBA" id="ARBA00070152"/>
    </source>
</evidence>
<gene>
    <name evidence="11" type="ORF">C1702_12295</name>
</gene>
<dbReference type="InterPro" id="IPR001789">
    <property type="entry name" value="Sig_transdc_resp-reg_receiver"/>
</dbReference>
<dbReference type="Proteomes" id="UP000239406">
    <property type="component" value="Unassembled WGS sequence"/>
</dbReference>
<dbReference type="CDD" id="cd16922">
    <property type="entry name" value="HATPase_EvgS-ArcB-TorS-like"/>
    <property type="match status" value="1"/>
</dbReference>
<dbReference type="SUPFAM" id="SSF52172">
    <property type="entry name" value="CheY-like"/>
    <property type="match status" value="1"/>
</dbReference>
<evidence type="ECO:0000256" key="3">
    <source>
        <dbReference type="ARBA" id="ARBA00022553"/>
    </source>
</evidence>
<dbReference type="InterPro" id="IPR036890">
    <property type="entry name" value="HATPase_C_sf"/>
</dbReference>
<dbReference type="FunFam" id="3.30.565.10:FF:000010">
    <property type="entry name" value="Sensor histidine kinase RcsC"/>
    <property type="match status" value="1"/>
</dbReference>
<dbReference type="CDD" id="cd00082">
    <property type="entry name" value="HisKA"/>
    <property type="match status" value="1"/>
</dbReference>
<dbReference type="Gene3D" id="3.40.190.10">
    <property type="entry name" value="Periplasmic binding protein-like II"/>
    <property type="match status" value="4"/>
</dbReference>
<dbReference type="SUPFAM" id="SSF47384">
    <property type="entry name" value="Homodimeric domain of signal transducing histidine kinase"/>
    <property type="match status" value="1"/>
</dbReference>